<evidence type="ECO:0000256" key="2">
    <source>
        <dbReference type="ARBA" id="ARBA00022679"/>
    </source>
</evidence>
<accession>A0A9W6VJA8</accession>
<dbReference type="PANTHER" id="PTHR43861:SF1">
    <property type="entry name" value="TRANS-ACONITATE 2-METHYLTRANSFERASE"/>
    <property type="match status" value="1"/>
</dbReference>
<dbReference type="Gene3D" id="3.40.50.150">
    <property type="entry name" value="Vaccinia Virus protein VP39"/>
    <property type="match status" value="1"/>
</dbReference>
<gene>
    <name evidence="4" type="ORF">Atai01_49200</name>
</gene>
<evidence type="ECO:0000259" key="3">
    <source>
        <dbReference type="Pfam" id="PF13649"/>
    </source>
</evidence>
<dbReference type="PANTHER" id="PTHR43861">
    <property type="entry name" value="TRANS-ACONITATE 2-METHYLTRANSFERASE-RELATED"/>
    <property type="match status" value="1"/>
</dbReference>
<dbReference type="Pfam" id="PF13649">
    <property type="entry name" value="Methyltransf_25"/>
    <property type="match status" value="1"/>
</dbReference>
<evidence type="ECO:0000256" key="1">
    <source>
        <dbReference type="ARBA" id="ARBA00022603"/>
    </source>
</evidence>
<reference evidence="4" key="1">
    <citation type="submission" date="2023-03" db="EMBL/GenBank/DDBJ databases">
        <title>Amycolatopsis taiwanensis NBRC 103393.</title>
        <authorList>
            <person name="Ichikawa N."/>
            <person name="Sato H."/>
            <person name="Tonouchi N."/>
        </authorList>
    </citation>
    <scope>NUCLEOTIDE SEQUENCE</scope>
    <source>
        <strain evidence="4">NBRC 103393</strain>
    </source>
</reference>
<dbReference type="Proteomes" id="UP001165136">
    <property type="component" value="Unassembled WGS sequence"/>
</dbReference>
<dbReference type="InterPro" id="IPR041698">
    <property type="entry name" value="Methyltransf_25"/>
</dbReference>
<keyword evidence="2" id="KW-0808">Transferase</keyword>
<organism evidence="4 5">
    <name type="scientific">Amycolatopsis taiwanensis</name>
    <dbReference type="NCBI Taxonomy" id="342230"/>
    <lineage>
        <taxon>Bacteria</taxon>
        <taxon>Bacillati</taxon>
        <taxon>Actinomycetota</taxon>
        <taxon>Actinomycetes</taxon>
        <taxon>Pseudonocardiales</taxon>
        <taxon>Pseudonocardiaceae</taxon>
        <taxon>Amycolatopsis</taxon>
    </lineage>
</organism>
<evidence type="ECO:0000313" key="4">
    <source>
        <dbReference type="EMBL" id="GLY68301.1"/>
    </source>
</evidence>
<name>A0A9W6VJA8_9PSEU</name>
<dbReference type="InterPro" id="IPR029063">
    <property type="entry name" value="SAM-dependent_MTases_sf"/>
</dbReference>
<keyword evidence="1 4" id="KW-0489">Methyltransferase</keyword>
<feature type="domain" description="Methyltransferase" evidence="3">
    <location>
        <begin position="39"/>
        <end position="131"/>
    </location>
</feature>
<protein>
    <submittedName>
        <fullName evidence="4">Methyltransferase</fullName>
    </submittedName>
</protein>
<sequence>MDHAYSDTRLAGLYDLLNTWEPGGDLDFYLPLVMSAKSVLDVGCGTGALLRGARDAGHTGRLCGLDPAPGMLARARKRTDIEWVLGDLASVTWAHEFDLVVMTGHAFQVFVSDDELRASLAKIRSVLTGGGRFAFETRNPAARAWERWTPANAVEVTDASGAVVRVWHDVETVSEGVVTFTETFDGAGWASPETSRSTLRFLDAPSLESFLSDAGLVVDEQFGDWLGNPFTETSPEIITIARPAR</sequence>
<dbReference type="GO" id="GO:0032259">
    <property type="term" value="P:methylation"/>
    <property type="evidence" value="ECO:0007669"/>
    <property type="project" value="UniProtKB-KW"/>
</dbReference>
<proteinExistence type="predicted"/>
<dbReference type="EMBL" id="BSTI01000011">
    <property type="protein sequence ID" value="GLY68301.1"/>
    <property type="molecule type" value="Genomic_DNA"/>
</dbReference>
<dbReference type="CDD" id="cd02440">
    <property type="entry name" value="AdoMet_MTases"/>
    <property type="match status" value="1"/>
</dbReference>
<dbReference type="AlphaFoldDB" id="A0A9W6VJA8"/>
<comment type="caution">
    <text evidence="4">The sequence shown here is derived from an EMBL/GenBank/DDBJ whole genome shotgun (WGS) entry which is preliminary data.</text>
</comment>
<evidence type="ECO:0000313" key="5">
    <source>
        <dbReference type="Proteomes" id="UP001165136"/>
    </source>
</evidence>
<dbReference type="SUPFAM" id="SSF53335">
    <property type="entry name" value="S-adenosyl-L-methionine-dependent methyltransferases"/>
    <property type="match status" value="1"/>
</dbReference>
<keyword evidence="5" id="KW-1185">Reference proteome</keyword>
<dbReference type="GO" id="GO:0008168">
    <property type="term" value="F:methyltransferase activity"/>
    <property type="evidence" value="ECO:0007669"/>
    <property type="project" value="UniProtKB-KW"/>
</dbReference>